<protein>
    <submittedName>
        <fullName evidence="6">ABC transporter substrate-binding protein</fullName>
    </submittedName>
</protein>
<comment type="caution">
    <text evidence="6">The sequence shown here is derived from an EMBL/GenBank/DDBJ whole genome shotgun (WGS) entry which is preliminary data.</text>
</comment>
<keyword evidence="3" id="KW-0813">Transport</keyword>
<proteinExistence type="inferred from homology"/>
<evidence type="ECO:0000259" key="5">
    <source>
        <dbReference type="Pfam" id="PF13458"/>
    </source>
</evidence>
<evidence type="ECO:0000256" key="4">
    <source>
        <dbReference type="SAM" id="SignalP"/>
    </source>
</evidence>
<feature type="domain" description="Leucine-binding protein" evidence="5">
    <location>
        <begin position="33"/>
        <end position="370"/>
    </location>
</feature>
<dbReference type="SUPFAM" id="SSF53822">
    <property type="entry name" value="Periplasmic binding protein-like I"/>
    <property type="match status" value="1"/>
</dbReference>
<evidence type="ECO:0000256" key="2">
    <source>
        <dbReference type="ARBA" id="ARBA00022729"/>
    </source>
</evidence>
<comment type="similarity">
    <text evidence="1">Belongs to the leucine-binding protein family.</text>
</comment>
<evidence type="ECO:0000256" key="3">
    <source>
        <dbReference type="ARBA" id="ARBA00022970"/>
    </source>
</evidence>
<dbReference type="InterPro" id="IPR051010">
    <property type="entry name" value="BCAA_transport"/>
</dbReference>
<accession>A0ABT9E518</accession>
<keyword evidence="2 4" id="KW-0732">Signal</keyword>
<dbReference type="Proteomes" id="UP001243009">
    <property type="component" value="Unassembled WGS sequence"/>
</dbReference>
<dbReference type="Gene3D" id="3.40.50.2300">
    <property type="match status" value="2"/>
</dbReference>
<dbReference type="RefSeq" id="WP_305105949.1">
    <property type="nucleotide sequence ID" value="NZ_JAUTWS010000024.1"/>
</dbReference>
<dbReference type="CDD" id="cd06327">
    <property type="entry name" value="PBP1_SBP-like"/>
    <property type="match status" value="1"/>
</dbReference>
<organism evidence="6 7">
    <name type="scientific">Paracraurococcus lichenis</name>
    <dbReference type="NCBI Taxonomy" id="3064888"/>
    <lineage>
        <taxon>Bacteria</taxon>
        <taxon>Pseudomonadati</taxon>
        <taxon>Pseudomonadota</taxon>
        <taxon>Alphaproteobacteria</taxon>
        <taxon>Acetobacterales</taxon>
        <taxon>Roseomonadaceae</taxon>
        <taxon>Paracraurococcus</taxon>
    </lineage>
</organism>
<dbReference type="PANTHER" id="PTHR30483:SF6">
    <property type="entry name" value="PERIPLASMIC BINDING PROTEIN OF ABC TRANSPORTER FOR NATURAL AMINO ACIDS"/>
    <property type="match status" value="1"/>
</dbReference>
<dbReference type="InterPro" id="IPR028081">
    <property type="entry name" value="Leu-bd"/>
</dbReference>
<reference evidence="6 7" key="1">
    <citation type="submission" date="2023-08" db="EMBL/GenBank/DDBJ databases">
        <title>The draft genome sequence of Paracraurococcus sp. LOR1-02.</title>
        <authorList>
            <person name="Kingkaew E."/>
            <person name="Tanasupawat S."/>
        </authorList>
    </citation>
    <scope>NUCLEOTIDE SEQUENCE [LARGE SCALE GENOMIC DNA]</scope>
    <source>
        <strain evidence="6 7">LOR1-02</strain>
    </source>
</reference>
<feature type="chain" id="PRO_5047532323" evidence="4">
    <location>
        <begin position="27"/>
        <end position="406"/>
    </location>
</feature>
<dbReference type="EMBL" id="JAUTWS010000024">
    <property type="protein sequence ID" value="MDO9711090.1"/>
    <property type="molecule type" value="Genomic_DNA"/>
</dbReference>
<evidence type="ECO:0000313" key="7">
    <source>
        <dbReference type="Proteomes" id="UP001243009"/>
    </source>
</evidence>
<keyword evidence="7" id="KW-1185">Reference proteome</keyword>
<keyword evidence="3" id="KW-0029">Amino-acid transport</keyword>
<name>A0ABT9E518_9PROT</name>
<dbReference type="InterPro" id="IPR028082">
    <property type="entry name" value="Peripla_BP_I"/>
</dbReference>
<dbReference type="PANTHER" id="PTHR30483">
    <property type="entry name" value="LEUCINE-SPECIFIC-BINDING PROTEIN"/>
    <property type="match status" value="1"/>
</dbReference>
<gene>
    <name evidence="6" type="ORF">Q7A36_22245</name>
</gene>
<evidence type="ECO:0000313" key="6">
    <source>
        <dbReference type="EMBL" id="MDO9711090.1"/>
    </source>
</evidence>
<evidence type="ECO:0000256" key="1">
    <source>
        <dbReference type="ARBA" id="ARBA00010062"/>
    </source>
</evidence>
<sequence length="406" mass="43503">MSHWRGAAAALALMLAPLLWPGVAPAQVSDEAVRIGVLTDLSGPYADFAGPGSVLATRMAIEDHGGKVLGKAAEVVSGDHQNKPDVGGSLARRWIDTDRVDMIIDMPNSSVALAVQQVGRERSRIIINSSASTTELTGRQCSPVGFHWTSDSFALSSGTTRAVMQQGGKSWYYLTVDYEGGYALERGSEGVVKANGGTVLGHARHPLNTADFSSFLLQAQASRAQVVALANAGTDTINAIKQAGEFGLTRQGQRIAGMFVNINDIKALGLATAQGVVTVEAWYWDMDDETRAFAKRFAERNRGTPPSQYQAGIYSAVRHYLKAIEAAGTDEAMAVAAKMRELPVNDVFTKNGRVRADGRHVHDLYLVEVKAPAESKGPWDLYKVLATVPAEQAFKPLDPACPLVKP</sequence>
<dbReference type="Pfam" id="PF13458">
    <property type="entry name" value="Peripla_BP_6"/>
    <property type="match status" value="1"/>
</dbReference>
<feature type="signal peptide" evidence="4">
    <location>
        <begin position="1"/>
        <end position="26"/>
    </location>
</feature>